<gene>
    <name evidence="1" type="ORF">C2845_PM08G08150</name>
</gene>
<evidence type="ECO:0000313" key="2">
    <source>
        <dbReference type="Proteomes" id="UP000275267"/>
    </source>
</evidence>
<accession>A0A3L6QYS4</accession>
<dbReference type="EMBL" id="PQIB02000010">
    <property type="protein sequence ID" value="RLM92174.1"/>
    <property type="molecule type" value="Genomic_DNA"/>
</dbReference>
<comment type="caution">
    <text evidence="1">The sequence shown here is derived from an EMBL/GenBank/DDBJ whole genome shotgun (WGS) entry which is preliminary data.</text>
</comment>
<sequence>MAAHTSLAFRPRIDVYDLIPYDASAYSPTLHTINRIMMAYAIVARWLHTAIIKTMSLEFYLANPHLHSIGRAMEGTVRSGNTERLSFKV</sequence>
<proteinExistence type="predicted"/>
<reference evidence="2" key="1">
    <citation type="journal article" date="2019" name="Nat. Commun.">
        <title>The genome of broomcorn millet.</title>
        <authorList>
            <person name="Zou C."/>
            <person name="Miki D."/>
            <person name="Li D."/>
            <person name="Tang Q."/>
            <person name="Xiao L."/>
            <person name="Rajput S."/>
            <person name="Deng P."/>
            <person name="Jia W."/>
            <person name="Huang R."/>
            <person name="Zhang M."/>
            <person name="Sun Y."/>
            <person name="Hu J."/>
            <person name="Fu X."/>
            <person name="Schnable P.S."/>
            <person name="Li F."/>
            <person name="Zhang H."/>
            <person name="Feng B."/>
            <person name="Zhu X."/>
            <person name="Liu R."/>
            <person name="Schnable J.C."/>
            <person name="Zhu J.-K."/>
            <person name="Zhang H."/>
        </authorList>
    </citation>
    <scope>NUCLEOTIDE SEQUENCE [LARGE SCALE GENOMIC DNA]</scope>
</reference>
<organism evidence="1 2">
    <name type="scientific">Panicum miliaceum</name>
    <name type="common">Proso millet</name>
    <name type="synonym">Broomcorn millet</name>
    <dbReference type="NCBI Taxonomy" id="4540"/>
    <lineage>
        <taxon>Eukaryota</taxon>
        <taxon>Viridiplantae</taxon>
        <taxon>Streptophyta</taxon>
        <taxon>Embryophyta</taxon>
        <taxon>Tracheophyta</taxon>
        <taxon>Spermatophyta</taxon>
        <taxon>Magnoliopsida</taxon>
        <taxon>Liliopsida</taxon>
        <taxon>Poales</taxon>
        <taxon>Poaceae</taxon>
        <taxon>PACMAD clade</taxon>
        <taxon>Panicoideae</taxon>
        <taxon>Panicodae</taxon>
        <taxon>Paniceae</taxon>
        <taxon>Panicinae</taxon>
        <taxon>Panicum</taxon>
        <taxon>Panicum sect. Panicum</taxon>
    </lineage>
</organism>
<protein>
    <submittedName>
        <fullName evidence="1">Uncharacterized protein</fullName>
    </submittedName>
</protein>
<keyword evidence="2" id="KW-1185">Reference proteome</keyword>
<evidence type="ECO:0000313" key="1">
    <source>
        <dbReference type="EMBL" id="RLM92174.1"/>
    </source>
</evidence>
<name>A0A3L6QYS4_PANMI</name>
<dbReference type="Proteomes" id="UP000275267">
    <property type="component" value="Unassembled WGS sequence"/>
</dbReference>
<dbReference type="AlphaFoldDB" id="A0A3L6QYS4"/>